<gene>
    <name evidence="1" type="ORF">TIFTF001_039454</name>
</gene>
<sequence length="75" mass="8000">MAAFSALLLSDRCKSRALCGGRAEHPVASGSTRMNCCKMTVLSLTTRRPVVGGSHSSFGVVSLSLFVALSEKWRI</sequence>
<dbReference type="Proteomes" id="UP001187192">
    <property type="component" value="Unassembled WGS sequence"/>
</dbReference>
<dbReference type="AlphaFoldDB" id="A0AA88E9U4"/>
<evidence type="ECO:0000313" key="1">
    <source>
        <dbReference type="EMBL" id="GMN70410.1"/>
    </source>
</evidence>
<proteinExistence type="predicted"/>
<reference evidence="1" key="1">
    <citation type="submission" date="2023-07" db="EMBL/GenBank/DDBJ databases">
        <title>draft genome sequence of fig (Ficus carica).</title>
        <authorList>
            <person name="Takahashi T."/>
            <person name="Nishimura K."/>
        </authorList>
    </citation>
    <scope>NUCLEOTIDE SEQUENCE</scope>
</reference>
<evidence type="ECO:0000313" key="2">
    <source>
        <dbReference type="Proteomes" id="UP001187192"/>
    </source>
</evidence>
<name>A0AA88E9U4_FICCA</name>
<dbReference type="EMBL" id="BTGU01001138">
    <property type="protein sequence ID" value="GMN70410.1"/>
    <property type="molecule type" value="Genomic_DNA"/>
</dbReference>
<comment type="caution">
    <text evidence="1">The sequence shown here is derived from an EMBL/GenBank/DDBJ whole genome shotgun (WGS) entry which is preliminary data.</text>
</comment>
<accession>A0AA88E9U4</accession>
<protein>
    <submittedName>
        <fullName evidence="1">Uncharacterized protein</fullName>
    </submittedName>
</protein>
<keyword evidence="2" id="KW-1185">Reference proteome</keyword>
<organism evidence="1 2">
    <name type="scientific">Ficus carica</name>
    <name type="common">Common fig</name>
    <dbReference type="NCBI Taxonomy" id="3494"/>
    <lineage>
        <taxon>Eukaryota</taxon>
        <taxon>Viridiplantae</taxon>
        <taxon>Streptophyta</taxon>
        <taxon>Embryophyta</taxon>
        <taxon>Tracheophyta</taxon>
        <taxon>Spermatophyta</taxon>
        <taxon>Magnoliopsida</taxon>
        <taxon>eudicotyledons</taxon>
        <taxon>Gunneridae</taxon>
        <taxon>Pentapetalae</taxon>
        <taxon>rosids</taxon>
        <taxon>fabids</taxon>
        <taxon>Rosales</taxon>
        <taxon>Moraceae</taxon>
        <taxon>Ficeae</taxon>
        <taxon>Ficus</taxon>
    </lineage>
</organism>